<feature type="domain" description="Tyr recombinase" evidence="4">
    <location>
        <begin position="149"/>
        <end position="330"/>
    </location>
</feature>
<keyword evidence="3" id="KW-0233">DNA recombination</keyword>
<dbReference type="Gene3D" id="1.10.443.10">
    <property type="entry name" value="Intergrase catalytic core"/>
    <property type="match status" value="1"/>
</dbReference>
<accession>A0AAC9UHF4</accession>
<evidence type="ECO:0000256" key="3">
    <source>
        <dbReference type="ARBA" id="ARBA00023172"/>
    </source>
</evidence>
<dbReference type="PROSITE" id="PS51898">
    <property type="entry name" value="TYR_RECOMBINASE"/>
    <property type="match status" value="1"/>
</dbReference>
<comment type="similarity">
    <text evidence="1">Belongs to the 'phage' integrase family.</text>
</comment>
<dbReference type="PANTHER" id="PTHR30629">
    <property type="entry name" value="PROPHAGE INTEGRASE"/>
    <property type="match status" value="1"/>
</dbReference>
<gene>
    <name evidence="5" type="ORF">PNIG_a1487</name>
</gene>
<evidence type="ECO:0000256" key="2">
    <source>
        <dbReference type="ARBA" id="ARBA00022908"/>
    </source>
</evidence>
<sequence length="339" mass="39015">MTLAQARENCAEQMKFVSQGLDPRKMEAVKSVLVDHIDNPTINDCIEYWFKNYCLPRRDKPAEIKLRITSCLRTLWAKQYVSIMDKTHFSAMFKAMNDKSIEKGRGKGFSFNAIIEIRSALRFCVRQGFIDNTQFEALRPGDFASDYDVREHYLSIQECKLIWAHVDELNITDRNKIILRCAMVFGCRISELCSAKKTDFDLKAMLFTTQRENTKGALHSIIRPIPNDLLADLQYMKEQSPSFKHMFPNRDGDYPANSSSVSQISKACHQEIEGVAPFRMHDLRRTISTHLTDAGCPLQFTEKLLGHKMKGVLAIYNKSPMLDGLTEWVNRWVIMLKGE</sequence>
<dbReference type="KEGG" id="png:PNIG_a1487"/>
<dbReference type="InterPro" id="IPR011010">
    <property type="entry name" value="DNA_brk_join_enz"/>
</dbReference>
<evidence type="ECO:0000259" key="4">
    <source>
        <dbReference type="PROSITE" id="PS51898"/>
    </source>
</evidence>
<dbReference type="AlphaFoldDB" id="A0AAC9UHF4"/>
<organism evidence="5 6">
    <name type="scientific">Pseudoalteromonas nigrifaciens</name>
    <dbReference type="NCBI Taxonomy" id="28109"/>
    <lineage>
        <taxon>Bacteria</taxon>
        <taxon>Pseudomonadati</taxon>
        <taxon>Pseudomonadota</taxon>
        <taxon>Gammaproteobacteria</taxon>
        <taxon>Alteromonadales</taxon>
        <taxon>Pseudoalteromonadaceae</taxon>
        <taxon>Pseudoalteromonas</taxon>
    </lineage>
</organism>
<keyword evidence="2" id="KW-0229">DNA integration</keyword>
<dbReference type="InterPro" id="IPR013762">
    <property type="entry name" value="Integrase-like_cat_sf"/>
</dbReference>
<evidence type="ECO:0000313" key="5">
    <source>
        <dbReference type="EMBL" id="ASM53637.1"/>
    </source>
</evidence>
<dbReference type="GO" id="GO:0015074">
    <property type="term" value="P:DNA integration"/>
    <property type="evidence" value="ECO:0007669"/>
    <property type="project" value="UniProtKB-KW"/>
</dbReference>
<evidence type="ECO:0000313" key="6">
    <source>
        <dbReference type="Proteomes" id="UP000198329"/>
    </source>
</evidence>
<reference evidence="5 6" key="1">
    <citation type="submission" date="2015-03" db="EMBL/GenBank/DDBJ databases">
        <authorList>
            <person name="Xie B.-B."/>
            <person name="Rong J.-C."/>
            <person name="Qin Q.-L."/>
            <person name="Zhang Y.-Z."/>
        </authorList>
    </citation>
    <scope>NUCLEOTIDE SEQUENCE [LARGE SCALE GENOMIC DNA]</scope>
    <source>
        <strain evidence="5 6">KMM 661</strain>
    </source>
</reference>
<dbReference type="Pfam" id="PF00589">
    <property type="entry name" value="Phage_integrase"/>
    <property type="match status" value="1"/>
</dbReference>
<proteinExistence type="inferred from homology"/>
<evidence type="ECO:0000256" key="1">
    <source>
        <dbReference type="ARBA" id="ARBA00008857"/>
    </source>
</evidence>
<dbReference type="InterPro" id="IPR002104">
    <property type="entry name" value="Integrase_catalytic"/>
</dbReference>
<name>A0AAC9UHF4_9GAMM</name>
<dbReference type="Proteomes" id="UP000198329">
    <property type="component" value="Chromosome I"/>
</dbReference>
<dbReference type="InterPro" id="IPR050808">
    <property type="entry name" value="Phage_Integrase"/>
</dbReference>
<keyword evidence="6" id="KW-1185">Reference proteome</keyword>
<dbReference type="GO" id="GO:0006310">
    <property type="term" value="P:DNA recombination"/>
    <property type="evidence" value="ECO:0007669"/>
    <property type="project" value="UniProtKB-KW"/>
</dbReference>
<protein>
    <recommendedName>
        <fullName evidence="4">Tyr recombinase domain-containing protein</fullName>
    </recommendedName>
</protein>
<dbReference type="SUPFAM" id="SSF56349">
    <property type="entry name" value="DNA breaking-rejoining enzymes"/>
    <property type="match status" value="1"/>
</dbReference>
<dbReference type="EMBL" id="CP011036">
    <property type="protein sequence ID" value="ASM53637.1"/>
    <property type="molecule type" value="Genomic_DNA"/>
</dbReference>
<dbReference type="GO" id="GO:0003677">
    <property type="term" value="F:DNA binding"/>
    <property type="evidence" value="ECO:0007669"/>
    <property type="project" value="InterPro"/>
</dbReference>
<dbReference type="PANTHER" id="PTHR30629:SF2">
    <property type="entry name" value="PROPHAGE INTEGRASE INTS-RELATED"/>
    <property type="match status" value="1"/>
</dbReference>